<dbReference type="Pfam" id="PF15110">
    <property type="entry name" value="TMEM141"/>
    <property type="match status" value="1"/>
</dbReference>
<name>A0A7L1QCS5_9PASS</name>
<reference evidence="2 3" key="1">
    <citation type="submission" date="2019-09" db="EMBL/GenBank/DDBJ databases">
        <title>Bird 10,000 Genomes (B10K) Project - Family phase.</title>
        <authorList>
            <person name="Zhang G."/>
        </authorList>
    </citation>
    <scope>NUCLEOTIDE SEQUENCE [LARGE SCALE GENOMIC DNA]</scope>
    <source>
        <strain evidence="2">B10K-DU-002-30</strain>
        <tissue evidence="2">Muscle</tissue>
    </source>
</reference>
<proteinExistence type="predicted"/>
<comment type="caution">
    <text evidence="2">The sequence shown here is derived from an EMBL/GenBank/DDBJ whole genome shotgun (WGS) entry which is preliminary data.</text>
</comment>
<dbReference type="EMBL" id="VXBR01002663">
    <property type="protein sequence ID" value="NXO22425.1"/>
    <property type="molecule type" value="Genomic_DNA"/>
</dbReference>
<evidence type="ECO:0000313" key="3">
    <source>
        <dbReference type="Proteomes" id="UP000546986"/>
    </source>
</evidence>
<dbReference type="InterPro" id="IPR038259">
    <property type="entry name" value="Tmem141_sf"/>
</dbReference>
<evidence type="ECO:0000313" key="2">
    <source>
        <dbReference type="EMBL" id="NXO22425.1"/>
    </source>
</evidence>
<dbReference type="Proteomes" id="UP000546986">
    <property type="component" value="Unassembled WGS sequence"/>
</dbReference>
<gene>
    <name evidence="2" type="primary">Tmem141</name>
    <name evidence="2" type="ORF">CISJUN_R03288</name>
</gene>
<dbReference type="AlphaFoldDB" id="A0A7L1QCS5"/>
<keyword evidence="1" id="KW-0472">Membrane</keyword>
<feature type="transmembrane region" description="Helical" evidence="1">
    <location>
        <begin position="20"/>
        <end position="38"/>
    </location>
</feature>
<keyword evidence="1" id="KW-0812">Transmembrane</keyword>
<feature type="non-terminal residue" evidence="2">
    <location>
        <position position="1"/>
    </location>
</feature>
<sequence>SGAAFAVQKLVRQALPYGPQWSLLLAAAAGSLGSYVVTRAETQKCSNFWIYLETGRSPQELAVIGGVSQPSENLSSAEGRDGAATLVRRNSYGDVVE</sequence>
<accession>A0A7L1QCS5</accession>
<dbReference type="PANTHER" id="PTHR47229:SF1">
    <property type="entry name" value="TRANSMEMBRANE PROTEIN 141"/>
    <property type="match status" value="1"/>
</dbReference>
<dbReference type="PANTHER" id="PTHR47229">
    <property type="entry name" value="TRANSMEMBRANE PROTEIN 141"/>
    <property type="match status" value="1"/>
</dbReference>
<dbReference type="Gene3D" id="1.10.3350.20">
    <property type="entry name" value="Tmem141 protein family"/>
    <property type="match status" value="1"/>
</dbReference>
<dbReference type="InterPro" id="IPR026788">
    <property type="entry name" value="Tmem141"/>
</dbReference>
<evidence type="ECO:0000256" key="1">
    <source>
        <dbReference type="SAM" id="Phobius"/>
    </source>
</evidence>
<keyword evidence="3" id="KW-1185">Reference proteome</keyword>
<feature type="non-terminal residue" evidence="2">
    <location>
        <position position="97"/>
    </location>
</feature>
<protein>
    <submittedName>
        <fullName evidence="2">TM141 protein</fullName>
    </submittedName>
</protein>
<organism evidence="2 3">
    <name type="scientific">Cisticola juncidis</name>
    <dbReference type="NCBI Taxonomy" id="52622"/>
    <lineage>
        <taxon>Eukaryota</taxon>
        <taxon>Metazoa</taxon>
        <taxon>Chordata</taxon>
        <taxon>Craniata</taxon>
        <taxon>Vertebrata</taxon>
        <taxon>Euteleostomi</taxon>
        <taxon>Archelosauria</taxon>
        <taxon>Archosauria</taxon>
        <taxon>Dinosauria</taxon>
        <taxon>Saurischia</taxon>
        <taxon>Theropoda</taxon>
        <taxon>Coelurosauria</taxon>
        <taxon>Aves</taxon>
        <taxon>Neognathae</taxon>
        <taxon>Neoaves</taxon>
        <taxon>Telluraves</taxon>
        <taxon>Australaves</taxon>
        <taxon>Passeriformes</taxon>
        <taxon>Sylvioidea</taxon>
        <taxon>Cisticolidae</taxon>
        <taxon>Cisticola</taxon>
    </lineage>
</organism>
<keyword evidence="1" id="KW-1133">Transmembrane helix</keyword>